<comment type="caution">
    <text evidence="3">The sequence shown here is derived from an EMBL/GenBank/DDBJ whole genome shotgun (WGS) entry which is preliminary data.</text>
</comment>
<protein>
    <submittedName>
        <fullName evidence="3">AMP-binding protein</fullName>
    </submittedName>
</protein>
<dbReference type="EMBL" id="JABFDB010000023">
    <property type="protein sequence ID" value="NYZ23012.1"/>
    <property type="molecule type" value="Genomic_DNA"/>
</dbReference>
<dbReference type="Proteomes" id="UP000584642">
    <property type="component" value="Unassembled WGS sequence"/>
</dbReference>
<evidence type="ECO:0000313" key="4">
    <source>
        <dbReference type="Proteomes" id="UP000584642"/>
    </source>
</evidence>
<evidence type="ECO:0000313" key="3">
    <source>
        <dbReference type="EMBL" id="NYZ23012.1"/>
    </source>
</evidence>
<accession>A0ABX2TF89</accession>
<dbReference type="PANTHER" id="PTHR43767:SF7">
    <property type="entry name" value="MEDIUM_LONG-CHAIN-FATTY-ACID--COA LIGASE FADD8"/>
    <property type="match status" value="1"/>
</dbReference>
<dbReference type="InterPro" id="IPR020845">
    <property type="entry name" value="AMP-binding_CS"/>
</dbReference>
<gene>
    <name evidence="3" type="ORF">HND93_25170</name>
</gene>
<dbReference type="InterPro" id="IPR045851">
    <property type="entry name" value="AMP-bd_C_sf"/>
</dbReference>
<dbReference type="PROSITE" id="PS00455">
    <property type="entry name" value="AMP_BINDING"/>
    <property type="match status" value="1"/>
</dbReference>
<dbReference type="PANTHER" id="PTHR43767">
    <property type="entry name" value="LONG-CHAIN-FATTY-ACID--COA LIGASE"/>
    <property type="match status" value="1"/>
</dbReference>
<keyword evidence="4" id="KW-1185">Reference proteome</keyword>
<dbReference type="InterPro" id="IPR025110">
    <property type="entry name" value="AMP-bd_C"/>
</dbReference>
<sequence length="514" mass="55698">MRLIDFFDRGVALDPARPFLIDDEATRTFAEVQAQSHRIANGLIAGGFPEGTKAAVYSPNLGRAFECILGIARAGGVWVPVNARNGVDENVHILGSFDVEVLFWHGQFDEKVAAFRERCPGIRRFLRIDGDGPDSVAALVDGQPDHTPIRASALDAVTAIFPTGGTTGLPKGAVWTNLTWMAMIANLHATLPSDVPPVHLVVAPMTHAAGGLAMMLMASGATNVILPAFDPLAVMEAIGRYRVTHLFLPPTAIYMLLAHPAVRSYDYASLRYLIYAAAPMSVEKLKEAMAVFGPVMAQSFGQAEAPMFCTILPPRDHLVLGDPALEKRLASCGRPGLLTPVAIMDEDGTLLPNGQVGEIVVRGALVMQGYYKNPQATAEASAHGWHHTGDLGYRDADGFVYIVDRKRDMIISGGFNIYPSEIEQVIWSHPAVEDCAVVGVPDDKWGEAVTACIQLKPGAAATAEEIATLCRERLGGVKTPKQITFWDPLPRSPVGKVLKRSIRDHYWQGRERRV</sequence>
<name>A0ABX2TF89_9PROT</name>
<dbReference type="Pfam" id="PF13193">
    <property type="entry name" value="AMP-binding_C"/>
    <property type="match status" value="1"/>
</dbReference>
<organism evidence="3 4">
    <name type="scientific">Azospirillum oleiclasticum</name>
    <dbReference type="NCBI Taxonomy" id="2735135"/>
    <lineage>
        <taxon>Bacteria</taxon>
        <taxon>Pseudomonadati</taxon>
        <taxon>Pseudomonadota</taxon>
        <taxon>Alphaproteobacteria</taxon>
        <taxon>Rhodospirillales</taxon>
        <taxon>Azospirillaceae</taxon>
        <taxon>Azospirillum</taxon>
    </lineage>
</organism>
<dbReference type="InterPro" id="IPR050237">
    <property type="entry name" value="ATP-dep_AMP-bd_enzyme"/>
</dbReference>
<dbReference type="InterPro" id="IPR000873">
    <property type="entry name" value="AMP-dep_synth/lig_dom"/>
</dbReference>
<evidence type="ECO:0000259" key="1">
    <source>
        <dbReference type="Pfam" id="PF00501"/>
    </source>
</evidence>
<dbReference type="RefSeq" id="WP_180284787.1">
    <property type="nucleotide sequence ID" value="NZ_JABFDB010000023.1"/>
</dbReference>
<proteinExistence type="predicted"/>
<reference evidence="3 4" key="1">
    <citation type="submission" date="2020-05" db="EMBL/GenBank/DDBJ databases">
        <title>Azospirillum oleiclasticum sp. nov, a nitrogen-fixing and heavy crude oil-emulsifying bacterium isolated from the crude oil of Yumen Oilfield.</title>
        <authorList>
            <person name="Wu D."/>
            <person name="Cai M."/>
            <person name="Zhang X."/>
        </authorList>
    </citation>
    <scope>NUCLEOTIDE SEQUENCE [LARGE SCALE GENOMIC DNA]</scope>
    <source>
        <strain evidence="3 4">ROY-1-1-2</strain>
    </source>
</reference>
<feature type="domain" description="AMP-binding enzyme C-terminal" evidence="2">
    <location>
        <begin position="421"/>
        <end position="496"/>
    </location>
</feature>
<dbReference type="Gene3D" id="3.30.300.30">
    <property type="match status" value="1"/>
</dbReference>
<evidence type="ECO:0000259" key="2">
    <source>
        <dbReference type="Pfam" id="PF13193"/>
    </source>
</evidence>
<dbReference type="InterPro" id="IPR042099">
    <property type="entry name" value="ANL_N_sf"/>
</dbReference>
<dbReference type="Pfam" id="PF00501">
    <property type="entry name" value="AMP-binding"/>
    <property type="match status" value="1"/>
</dbReference>
<feature type="domain" description="AMP-dependent synthetase/ligase" evidence="1">
    <location>
        <begin position="8"/>
        <end position="371"/>
    </location>
</feature>
<dbReference type="SUPFAM" id="SSF56801">
    <property type="entry name" value="Acetyl-CoA synthetase-like"/>
    <property type="match status" value="1"/>
</dbReference>
<dbReference type="Gene3D" id="3.40.50.12780">
    <property type="entry name" value="N-terminal domain of ligase-like"/>
    <property type="match status" value="1"/>
</dbReference>